<name>A0A2S9WYR1_9NEIS</name>
<evidence type="ECO:0000313" key="2">
    <source>
        <dbReference type="Proteomes" id="UP000239469"/>
    </source>
</evidence>
<protein>
    <submittedName>
        <fullName evidence="1">Uncharacterized protein</fullName>
    </submittedName>
</protein>
<reference evidence="1 2" key="1">
    <citation type="submission" date="2017-01" db="EMBL/GenBank/DDBJ databases">
        <title>New insights into the genetic diversity of Chromobacterium isolated from tropical freshwater lake.</title>
        <authorList>
            <person name="Santos A.B."/>
            <person name="Nascimento A.M."/>
            <person name="Da Silva P.C."/>
        </authorList>
    </citation>
    <scope>NUCLEOTIDE SEQUENCE [LARGE SCALE GENOMIC DNA]</scope>
    <source>
        <strain evidence="1 2">56AF</strain>
    </source>
</reference>
<comment type="caution">
    <text evidence="1">The sequence shown here is derived from an EMBL/GenBank/DDBJ whole genome shotgun (WGS) entry which is preliminary data.</text>
</comment>
<proteinExistence type="predicted"/>
<dbReference type="Proteomes" id="UP000239469">
    <property type="component" value="Unassembled WGS sequence"/>
</dbReference>
<dbReference type="AlphaFoldDB" id="A0A2S9WYR1"/>
<gene>
    <name evidence="1" type="ORF">BUE93_21410</name>
</gene>
<accession>A0A2S9WYR1</accession>
<dbReference type="EMBL" id="MTBD01000097">
    <property type="protein sequence ID" value="PRP68602.1"/>
    <property type="molecule type" value="Genomic_DNA"/>
</dbReference>
<sequence>MGMEKSNAIVQELYFTPTNVQLDGVCLGKMESGVLDALGRITFCVLITQDGEPVVGESICADPLHCDPAEERASAKRRALMNAFFYHGVPLTFQAKQCQLSLGPSDHP</sequence>
<evidence type="ECO:0000313" key="1">
    <source>
        <dbReference type="EMBL" id="PRP68602.1"/>
    </source>
</evidence>
<organism evidence="1 2">
    <name type="scientific">Chromobacterium amazonense</name>
    <dbReference type="NCBI Taxonomy" id="1382803"/>
    <lineage>
        <taxon>Bacteria</taxon>
        <taxon>Pseudomonadati</taxon>
        <taxon>Pseudomonadota</taxon>
        <taxon>Betaproteobacteria</taxon>
        <taxon>Neisseriales</taxon>
        <taxon>Chromobacteriaceae</taxon>
        <taxon>Chromobacterium</taxon>
    </lineage>
</organism>